<dbReference type="GO" id="GO:0003677">
    <property type="term" value="F:DNA binding"/>
    <property type="evidence" value="ECO:0007669"/>
    <property type="project" value="InterPro"/>
</dbReference>
<dbReference type="SUPFAM" id="SSF53474">
    <property type="entry name" value="alpha/beta-Hydrolases"/>
    <property type="match status" value="1"/>
</dbReference>
<evidence type="ECO:0000256" key="4">
    <source>
        <dbReference type="ARBA" id="ARBA00023157"/>
    </source>
</evidence>
<organism evidence="8 9">
    <name type="scientific">Ignelater luminosus</name>
    <name type="common">Cucubano</name>
    <name type="synonym">Pyrophorus luminosus</name>
    <dbReference type="NCBI Taxonomy" id="2038154"/>
    <lineage>
        <taxon>Eukaryota</taxon>
        <taxon>Metazoa</taxon>
        <taxon>Ecdysozoa</taxon>
        <taxon>Arthropoda</taxon>
        <taxon>Hexapoda</taxon>
        <taxon>Insecta</taxon>
        <taxon>Pterygota</taxon>
        <taxon>Neoptera</taxon>
        <taxon>Endopterygota</taxon>
        <taxon>Coleoptera</taxon>
        <taxon>Polyphaga</taxon>
        <taxon>Elateriformia</taxon>
        <taxon>Elateroidea</taxon>
        <taxon>Elateridae</taxon>
        <taxon>Agrypninae</taxon>
        <taxon>Pyrophorini</taxon>
        <taxon>Ignelater</taxon>
    </lineage>
</organism>
<comment type="similarity">
    <text evidence="1 6">Belongs to the type-B carboxylesterase/lipase family.</text>
</comment>
<keyword evidence="3 6" id="KW-0378">Hydrolase</keyword>
<evidence type="ECO:0000256" key="6">
    <source>
        <dbReference type="RuleBase" id="RU361235"/>
    </source>
</evidence>
<proteinExistence type="inferred from homology"/>
<dbReference type="Gene3D" id="1.10.443.10">
    <property type="entry name" value="Intergrase catalytic core"/>
    <property type="match status" value="1"/>
</dbReference>
<evidence type="ECO:0000256" key="5">
    <source>
        <dbReference type="ARBA" id="ARBA00023180"/>
    </source>
</evidence>
<dbReference type="PANTHER" id="PTHR43142">
    <property type="entry name" value="CARBOXYLIC ESTER HYDROLASE"/>
    <property type="match status" value="1"/>
</dbReference>
<dbReference type="InterPro" id="IPR029058">
    <property type="entry name" value="AB_hydrolase_fold"/>
</dbReference>
<dbReference type="GO" id="GO:0006310">
    <property type="term" value="P:DNA recombination"/>
    <property type="evidence" value="ECO:0007669"/>
    <property type="project" value="InterPro"/>
</dbReference>
<evidence type="ECO:0000256" key="2">
    <source>
        <dbReference type="ARBA" id="ARBA00022487"/>
    </source>
</evidence>
<dbReference type="InterPro" id="IPR002018">
    <property type="entry name" value="CarbesteraseB"/>
</dbReference>
<protein>
    <recommendedName>
        <fullName evidence="6">Carboxylic ester hydrolase</fullName>
        <ecNumber evidence="6">3.1.1.-</ecNumber>
    </recommendedName>
</protein>
<keyword evidence="4" id="KW-1015">Disulfide bond</keyword>
<keyword evidence="9" id="KW-1185">Reference proteome</keyword>
<evidence type="ECO:0000256" key="3">
    <source>
        <dbReference type="ARBA" id="ARBA00022801"/>
    </source>
</evidence>
<dbReference type="Gene3D" id="3.40.50.1820">
    <property type="entry name" value="alpha/beta hydrolase"/>
    <property type="match status" value="1"/>
</dbReference>
<feature type="domain" description="Carboxylesterase type B" evidence="7">
    <location>
        <begin position="113"/>
        <end position="243"/>
    </location>
</feature>
<accession>A0A8K0D3W5</accession>
<evidence type="ECO:0000313" key="9">
    <source>
        <dbReference type="Proteomes" id="UP000801492"/>
    </source>
</evidence>
<dbReference type="PANTHER" id="PTHR43142:SF1">
    <property type="entry name" value="CARBOXYLIC ESTER HYDROLASE"/>
    <property type="match status" value="1"/>
</dbReference>
<comment type="caution">
    <text evidence="8">The sequence shown here is derived from an EMBL/GenBank/DDBJ whole genome shotgun (WGS) entry which is preliminary data.</text>
</comment>
<dbReference type="InterPro" id="IPR019826">
    <property type="entry name" value="Carboxylesterase_B_AS"/>
</dbReference>
<dbReference type="PROSITE" id="PS00122">
    <property type="entry name" value="CARBOXYLESTERASE_B_1"/>
    <property type="match status" value="1"/>
</dbReference>
<gene>
    <name evidence="8" type="ORF">ILUMI_07227</name>
</gene>
<dbReference type="EC" id="3.1.1.-" evidence="6"/>
<dbReference type="GO" id="GO:0052689">
    <property type="term" value="F:carboxylic ester hydrolase activity"/>
    <property type="evidence" value="ECO:0007669"/>
    <property type="project" value="UniProtKB-KW"/>
</dbReference>
<dbReference type="GO" id="GO:0015074">
    <property type="term" value="P:DNA integration"/>
    <property type="evidence" value="ECO:0007669"/>
    <property type="project" value="InterPro"/>
</dbReference>
<dbReference type="Pfam" id="PF00135">
    <property type="entry name" value="COesterase"/>
    <property type="match status" value="1"/>
</dbReference>
<dbReference type="Proteomes" id="UP000801492">
    <property type="component" value="Unassembled WGS sequence"/>
</dbReference>
<evidence type="ECO:0000313" key="8">
    <source>
        <dbReference type="EMBL" id="KAF2898943.1"/>
    </source>
</evidence>
<reference evidence="8" key="1">
    <citation type="submission" date="2019-08" db="EMBL/GenBank/DDBJ databases">
        <title>The genome of the North American firefly Photinus pyralis.</title>
        <authorList>
            <consortium name="Photinus pyralis genome working group"/>
            <person name="Fallon T.R."/>
            <person name="Sander Lower S.E."/>
            <person name="Weng J.-K."/>
        </authorList>
    </citation>
    <scope>NUCLEOTIDE SEQUENCE</scope>
    <source>
        <strain evidence="8">TRF0915ILg1</strain>
        <tissue evidence="8">Whole body</tissue>
    </source>
</reference>
<dbReference type="EMBL" id="VTPC01003155">
    <property type="protein sequence ID" value="KAF2898943.1"/>
    <property type="molecule type" value="Genomic_DNA"/>
</dbReference>
<evidence type="ECO:0000259" key="7">
    <source>
        <dbReference type="Pfam" id="PF00135"/>
    </source>
</evidence>
<dbReference type="OrthoDB" id="19653at2759"/>
<evidence type="ECO:0000256" key="1">
    <source>
        <dbReference type="ARBA" id="ARBA00005964"/>
    </source>
</evidence>
<name>A0A8K0D3W5_IGNLU</name>
<dbReference type="AlphaFoldDB" id="A0A8K0D3W5"/>
<dbReference type="InterPro" id="IPR013762">
    <property type="entry name" value="Integrase-like_cat_sf"/>
</dbReference>
<keyword evidence="5" id="KW-0325">Glycoprotein</keyword>
<sequence>MLARLLRSVNITFSGGKLRQEILLIKVVLTFAFNGIGRRAELCSLKVDEIQDNKTVLIVTLNNTKTKKRRSVQTALNANDKQGKSFLYYMDNKCTSQAVGINTIAEITQKMQGPLGFLSYGDEILPGNNGLKDQNLAIRWIKENIIYFGGNPNSITLFGQSAGAVSAHFHMLSPLSKDLIHGVIGESGHAFTNWAVALPNVGPMRSKRLAQYFNCPIYSSYEMIKCLQKVNVYEIMAAQNLFYVSNSKLYL</sequence>
<keyword evidence="2" id="KW-0719">Serine esterase</keyword>